<gene>
    <name evidence="4" type="ORF">JRA39_002548</name>
</gene>
<dbReference type="Pfam" id="PF18443">
    <property type="entry name" value="Tli4_N"/>
    <property type="match status" value="1"/>
</dbReference>
<dbReference type="Pfam" id="PF18426">
    <property type="entry name" value="Tli4_C"/>
    <property type="match status" value="1"/>
</dbReference>
<organism evidence="4">
    <name type="scientific">Providencia stuartii</name>
    <dbReference type="NCBI Taxonomy" id="588"/>
    <lineage>
        <taxon>Bacteria</taxon>
        <taxon>Pseudomonadati</taxon>
        <taxon>Pseudomonadota</taxon>
        <taxon>Gammaproteobacteria</taxon>
        <taxon>Enterobacterales</taxon>
        <taxon>Morganellaceae</taxon>
        <taxon>Providencia</taxon>
    </lineage>
</organism>
<evidence type="ECO:0000313" key="4">
    <source>
        <dbReference type="EMBL" id="EMP9433477.1"/>
    </source>
</evidence>
<evidence type="ECO:0008006" key="5">
    <source>
        <dbReference type="Google" id="ProtNLM"/>
    </source>
</evidence>
<evidence type="ECO:0000259" key="2">
    <source>
        <dbReference type="Pfam" id="PF18426"/>
    </source>
</evidence>
<feature type="domain" description="Tle cognate immunity protein 4 C-terminal" evidence="2">
    <location>
        <begin position="201"/>
        <end position="354"/>
    </location>
</feature>
<dbReference type="AlphaFoldDB" id="A0AAI9I137"/>
<reference evidence="4" key="1">
    <citation type="submission" date="2024-02" db="EMBL/GenBank/DDBJ databases">
        <authorList>
            <consortium name="Clinical and Environmental Microbiology Branch: Whole genome sequencing antimicrobial resistance pathogens in the healthcare setting"/>
        </authorList>
    </citation>
    <scope>NUCLEOTIDE SEQUENCE</scope>
    <source>
        <strain evidence="4">2020GO-00142</strain>
    </source>
</reference>
<name>A0AAI9I137_PROST</name>
<sequence length="356" mass="40678">MLMKTALRAICFSLGMMFFIPTLYAAPMVKKDAVMVEPLFSKTKPQCAGIYVVDVPASLNNGTHKATYDDFDIESQFIYPPAFKQRIALREEALRNQKTSQKNAPALKEVIQLPDNQGVIFDKNQSGTDDSYRTLEAHVYINHIAFIITIDILDLSAPKYAKDRDDYLSYGFAEFKLNDKPSKLAAMRSLISRLSGRLDHDIPTDKGWCIPNGFIADDGREHDIVVGFSYKNDDFQFDINTYNTFMANGDSLFKRSAAINDEVKNFHMKILKKEALNINGIQTEALFFKGVQPYEKNNLQVYDFFLIGNEMIASKIKPIVKLEIDSQYLQTRYSETQMVEIWDRIIGSLRYKPNAF</sequence>
<feature type="domain" description="Tle cognate immunity protein 4 N-terminal" evidence="3">
    <location>
        <begin position="44"/>
        <end position="197"/>
    </location>
</feature>
<accession>A0AAI9I137</accession>
<feature type="signal peptide" evidence="1">
    <location>
        <begin position="1"/>
        <end position="25"/>
    </location>
</feature>
<proteinExistence type="predicted"/>
<protein>
    <recommendedName>
        <fullName evidence="5">Tle cognate immunity protein 4 C-terminal domain-containing protein</fullName>
    </recommendedName>
</protein>
<keyword evidence="1" id="KW-0732">Signal</keyword>
<evidence type="ECO:0000259" key="3">
    <source>
        <dbReference type="Pfam" id="PF18443"/>
    </source>
</evidence>
<dbReference type="InterPro" id="IPR040761">
    <property type="entry name" value="Tli4_N"/>
</dbReference>
<evidence type="ECO:0000256" key="1">
    <source>
        <dbReference type="SAM" id="SignalP"/>
    </source>
</evidence>
<feature type="chain" id="PRO_5042501235" description="Tle cognate immunity protein 4 C-terminal domain-containing protein" evidence="1">
    <location>
        <begin position="26"/>
        <end position="356"/>
    </location>
</feature>
<dbReference type="EMBL" id="AAZDVE040000019">
    <property type="protein sequence ID" value="EMP9433477.1"/>
    <property type="molecule type" value="Genomic_DNA"/>
</dbReference>
<comment type="caution">
    <text evidence="4">The sequence shown here is derived from an EMBL/GenBank/DDBJ whole genome shotgun (WGS) entry which is preliminary data.</text>
</comment>
<dbReference type="InterPro" id="IPR041290">
    <property type="entry name" value="Tli4_C"/>
</dbReference>